<feature type="compositionally biased region" description="Basic and acidic residues" evidence="1">
    <location>
        <begin position="104"/>
        <end position="118"/>
    </location>
</feature>
<reference evidence="3 4" key="1">
    <citation type="submission" date="2024-06" db="EMBL/GenBank/DDBJ databases">
        <title>A chromosome level genome sequence of Diviner's sage (Salvia divinorum).</title>
        <authorList>
            <person name="Ford S.A."/>
            <person name="Ro D.-K."/>
            <person name="Ness R.W."/>
            <person name="Phillips M.A."/>
        </authorList>
    </citation>
    <scope>NUCLEOTIDE SEQUENCE [LARGE SCALE GENOMIC DNA]</scope>
    <source>
        <strain evidence="3">SAF-2024a</strain>
        <tissue evidence="3">Leaf</tissue>
    </source>
</reference>
<feature type="region of interest" description="Disordered" evidence="1">
    <location>
        <begin position="104"/>
        <end position="133"/>
    </location>
</feature>
<keyword evidence="4" id="KW-1185">Reference proteome</keyword>
<comment type="caution">
    <text evidence="3">The sequence shown here is derived from an EMBL/GenBank/DDBJ whole genome shotgun (WGS) entry which is preliminary data.</text>
</comment>
<keyword evidence="2" id="KW-0472">Membrane</keyword>
<keyword evidence="2" id="KW-0812">Transmembrane</keyword>
<dbReference type="AlphaFoldDB" id="A0ABD1GH29"/>
<evidence type="ECO:0000256" key="2">
    <source>
        <dbReference type="SAM" id="Phobius"/>
    </source>
</evidence>
<dbReference type="Proteomes" id="UP001567538">
    <property type="component" value="Unassembled WGS sequence"/>
</dbReference>
<evidence type="ECO:0000313" key="4">
    <source>
        <dbReference type="Proteomes" id="UP001567538"/>
    </source>
</evidence>
<sequence>MKLLREAKPTAPFTSYFTINTAFLLLLEFFSLNQHWDHVRIFISAFCVAAAAILDRNNPNSNLITDDDDDISASPSLDHDRDTITDGENVFNYIEEHHEFKCKKNDEFDGDGESERCGYEGNDEDDGEDEDDGLSYKIEEFIAGRKRKWREEIIRERLLSL</sequence>
<feature type="compositionally biased region" description="Acidic residues" evidence="1">
    <location>
        <begin position="121"/>
        <end position="133"/>
    </location>
</feature>
<keyword evidence="2" id="KW-1133">Transmembrane helix</keyword>
<feature type="transmembrane region" description="Helical" evidence="2">
    <location>
        <begin position="12"/>
        <end position="32"/>
    </location>
</feature>
<proteinExistence type="predicted"/>
<evidence type="ECO:0000313" key="3">
    <source>
        <dbReference type="EMBL" id="KAL1543435.1"/>
    </source>
</evidence>
<gene>
    <name evidence="3" type="ORF">AAHA92_20408</name>
</gene>
<accession>A0ABD1GH29</accession>
<feature type="region of interest" description="Disordered" evidence="1">
    <location>
        <begin position="64"/>
        <end position="83"/>
    </location>
</feature>
<protein>
    <submittedName>
        <fullName evidence="3">Uncharacterized protein</fullName>
    </submittedName>
</protein>
<evidence type="ECO:0000256" key="1">
    <source>
        <dbReference type="SAM" id="MobiDB-lite"/>
    </source>
</evidence>
<dbReference type="EMBL" id="JBEAFC010000008">
    <property type="protein sequence ID" value="KAL1543435.1"/>
    <property type="molecule type" value="Genomic_DNA"/>
</dbReference>
<name>A0ABD1GH29_SALDI</name>
<organism evidence="3 4">
    <name type="scientific">Salvia divinorum</name>
    <name type="common">Maria pastora</name>
    <name type="synonym">Diviner's sage</name>
    <dbReference type="NCBI Taxonomy" id="28513"/>
    <lineage>
        <taxon>Eukaryota</taxon>
        <taxon>Viridiplantae</taxon>
        <taxon>Streptophyta</taxon>
        <taxon>Embryophyta</taxon>
        <taxon>Tracheophyta</taxon>
        <taxon>Spermatophyta</taxon>
        <taxon>Magnoliopsida</taxon>
        <taxon>eudicotyledons</taxon>
        <taxon>Gunneridae</taxon>
        <taxon>Pentapetalae</taxon>
        <taxon>asterids</taxon>
        <taxon>lamiids</taxon>
        <taxon>Lamiales</taxon>
        <taxon>Lamiaceae</taxon>
        <taxon>Nepetoideae</taxon>
        <taxon>Mentheae</taxon>
        <taxon>Salviinae</taxon>
        <taxon>Salvia</taxon>
        <taxon>Salvia subgen. Calosphace</taxon>
    </lineage>
</organism>